<gene>
    <name evidence="1" type="ORF">BJ968_000834</name>
</gene>
<organism evidence="1 2">
    <name type="scientific">Kineococcus aurantiacus</name>
    <dbReference type="NCBI Taxonomy" id="37633"/>
    <lineage>
        <taxon>Bacteria</taxon>
        <taxon>Bacillati</taxon>
        <taxon>Actinomycetota</taxon>
        <taxon>Actinomycetes</taxon>
        <taxon>Kineosporiales</taxon>
        <taxon>Kineosporiaceae</taxon>
        <taxon>Kineococcus</taxon>
    </lineage>
</organism>
<reference evidence="1 2" key="1">
    <citation type="submission" date="2020-07" db="EMBL/GenBank/DDBJ databases">
        <title>Sequencing the genomes of 1000 actinobacteria strains.</title>
        <authorList>
            <person name="Klenk H.-P."/>
        </authorList>
    </citation>
    <scope>NUCLEOTIDE SEQUENCE [LARGE SCALE GENOMIC DNA]</scope>
    <source>
        <strain evidence="1 2">DSM 7487</strain>
    </source>
</reference>
<name>A0A7Y9ATN2_9ACTN</name>
<evidence type="ECO:0000313" key="2">
    <source>
        <dbReference type="Proteomes" id="UP000521922"/>
    </source>
</evidence>
<sequence>MISCTQLTRRYHVDLARTASMACRPGASMRRGTSRAA</sequence>
<dbReference type="AlphaFoldDB" id="A0A7Y9ATN2"/>
<evidence type="ECO:0000313" key="1">
    <source>
        <dbReference type="EMBL" id="NYD21294.1"/>
    </source>
</evidence>
<dbReference type="Proteomes" id="UP000521922">
    <property type="component" value="Unassembled WGS sequence"/>
</dbReference>
<keyword evidence="2" id="KW-1185">Reference proteome</keyword>
<comment type="caution">
    <text evidence="1">The sequence shown here is derived from an EMBL/GenBank/DDBJ whole genome shotgun (WGS) entry which is preliminary data.</text>
</comment>
<accession>A0A7Y9ATN2</accession>
<dbReference type="EMBL" id="JACCBB010000001">
    <property type="protein sequence ID" value="NYD21294.1"/>
    <property type="molecule type" value="Genomic_DNA"/>
</dbReference>
<protein>
    <submittedName>
        <fullName evidence="1">Uncharacterized protein</fullName>
    </submittedName>
</protein>
<proteinExistence type="predicted"/>